<evidence type="ECO:0000256" key="1">
    <source>
        <dbReference type="SAM" id="Coils"/>
    </source>
</evidence>
<protein>
    <submittedName>
        <fullName evidence="2">Uncharacterized protein</fullName>
    </submittedName>
</protein>
<dbReference type="EMBL" id="CP141261">
    <property type="protein sequence ID" value="WRL61715.1"/>
    <property type="molecule type" value="Genomic_DNA"/>
</dbReference>
<sequence length="96" mass="10501">MQAQVEDVRRQRDQARQSLRELTDRIGEALQAVAGMVPEDVPRTHVMRGNVAAEGAVPDAREEADVVVMVGRPAPFRTEVRAGRPGTLPARQGGCW</sequence>
<reference evidence="2 3" key="1">
    <citation type="submission" date="2023-12" db="EMBL/GenBank/DDBJ databases">
        <title>Blastococcus brunescens sp. nov., an actonobacterium isolated from sandstone collected in sahara desert.</title>
        <authorList>
            <person name="Gtari M."/>
            <person name="Ghodhbane F."/>
        </authorList>
    </citation>
    <scope>NUCLEOTIDE SEQUENCE [LARGE SCALE GENOMIC DNA]</scope>
    <source>
        <strain evidence="2 3">BMG 8361</strain>
    </source>
</reference>
<evidence type="ECO:0000313" key="3">
    <source>
        <dbReference type="Proteomes" id="UP001324287"/>
    </source>
</evidence>
<organism evidence="2 3">
    <name type="scientific">Blastococcus brunescens</name>
    <dbReference type="NCBI Taxonomy" id="1564165"/>
    <lineage>
        <taxon>Bacteria</taxon>
        <taxon>Bacillati</taxon>
        <taxon>Actinomycetota</taxon>
        <taxon>Actinomycetes</taxon>
        <taxon>Geodermatophilales</taxon>
        <taxon>Geodermatophilaceae</taxon>
        <taxon>Blastococcus</taxon>
    </lineage>
</organism>
<name>A0ABZ1AT74_9ACTN</name>
<dbReference type="RefSeq" id="WP_324273076.1">
    <property type="nucleotide sequence ID" value="NZ_CP141261.1"/>
</dbReference>
<proteinExistence type="predicted"/>
<feature type="coiled-coil region" evidence="1">
    <location>
        <begin position="5"/>
        <end position="32"/>
    </location>
</feature>
<evidence type="ECO:0000313" key="2">
    <source>
        <dbReference type="EMBL" id="WRL61715.1"/>
    </source>
</evidence>
<keyword evidence="1" id="KW-0175">Coiled coil</keyword>
<dbReference type="Proteomes" id="UP001324287">
    <property type="component" value="Chromosome"/>
</dbReference>
<accession>A0ABZ1AT74</accession>
<keyword evidence="3" id="KW-1185">Reference proteome</keyword>
<gene>
    <name evidence="2" type="ORF">U6N30_16375</name>
</gene>